<sequence length="377" mass="41843">MTETAGMLSIGTYGENSDDENDEEALSDEVDSPSHPQHHHNNTNNNNTITPPGKDSTEAVVAVDNISDDEIRPDSEDNNNNSNNAMNSVKSSLLDFKDNRSDDGAKDYKLKKAKRTRPESLEEGSSSTHRPQYSTARLVSYGNDFEDKSESEKEDSDVDPDPEKFLVVSQDKDSILKPEQASSLSRSVQNMAADEIQLPPEPPGRCSRALQEKIAHHYNKMKQEGCNLSLSIQKRKGFRNPSIYEKLIEFCQINEKGTNYPPEIFDPLVWGSDSLYDSLDKMQKLDMEKREKERKERTKIEFVTGTKKLSTEGPVEKKRKTKWDAQPQGVAAAPAALVRQPVVTSAMLNAARGALTTAVTGTKSTVIPALGNILKSK</sequence>
<dbReference type="GO" id="GO:0005634">
    <property type="term" value="C:nucleus"/>
    <property type="evidence" value="ECO:0007669"/>
    <property type="project" value="TreeGrafter"/>
</dbReference>
<feature type="compositionally biased region" description="Acidic residues" evidence="1">
    <location>
        <begin position="16"/>
        <end position="31"/>
    </location>
</feature>
<dbReference type="PANTHER" id="PTHR13464">
    <property type="entry name" value="TRANSCRIPTIONAL REGULATOR PROTEIN HCNGP"/>
    <property type="match status" value="1"/>
</dbReference>
<dbReference type="InterPro" id="IPR012479">
    <property type="entry name" value="SAP30BP"/>
</dbReference>
<dbReference type="KEGG" id="osn:115220254"/>
<accession>A0A6P7T7H2</accession>
<organism evidence="2 3">
    <name type="scientific">Octopus sinensis</name>
    <name type="common">East Asian common octopus</name>
    <dbReference type="NCBI Taxonomy" id="2607531"/>
    <lineage>
        <taxon>Eukaryota</taxon>
        <taxon>Metazoa</taxon>
        <taxon>Spiralia</taxon>
        <taxon>Lophotrochozoa</taxon>
        <taxon>Mollusca</taxon>
        <taxon>Cephalopoda</taxon>
        <taxon>Coleoidea</taxon>
        <taxon>Octopodiformes</taxon>
        <taxon>Octopoda</taxon>
        <taxon>Incirrata</taxon>
        <taxon>Octopodidae</taxon>
        <taxon>Octopus</taxon>
    </lineage>
</organism>
<reference evidence="3" key="1">
    <citation type="submission" date="2025-08" db="UniProtKB">
        <authorList>
            <consortium name="RefSeq"/>
        </authorList>
    </citation>
    <scope>IDENTIFICATION</scope>
</reference>
<protein>
    <submittedName>
        <fullName evidence="3">SAP30-binding protein isoform X1</fullName>
    </submittedName>
</protein>
<dbReference type="AlphaFoldDB" id="A0A6P7T7H2"/>
<name>A0A6P7T7H2_9MOLL</name>
<feature type="region of interest" description="Disordered" evidence="1">
    <location>
        <begin position="1"/>
        <end position="163"/>
    </location>
</feature>
<dbReference type="RefSeq" id="XP_029646207.1">
    <property type="nucleotide sequence ID" value="XM_029790347.2"/>
</dbReference>
<keyword evidence="2" id="KW-1185">Reference proteome</keyword>
<proteinExistence type="predicted"/>
<dbReference type="Proteomes" id="UP000515154">
    <property type="component" value="Linkage group LG16"/>
</dbReference>
<gene>
    <name evidence="3" type="primary">LOC115220254</name>
</gene>
<dbReference type="Pfam" id="PF07818">
    <property type="entry name" value="HCNGP"/>
    <property type="match status" value="1"/>
</dbReference>
<feature type="compositionally biased region" description="Polar residues" evidence="1">
    <location>
        <begin position="123"/>
        <end position="137"/>
    </location>
</feature>
<evidence type="ECO:0000313" key="2">
    <source>
        <dbReference type="Proteomes" id="UP000515154"/>
    </source>
</evidence>
<dbReference type="PANTHER" id="PTHR13464:SF0">
    <property type="entry name" value="SAP30-BINDING PROTEIN"/>
    <property type="match status" value="1"/>
</dbReference>
<feature type="compositionally biased region" description="Low complexity" evidence="1">
    <location>
        <begin position="78"/>
        <end position="92"/>
    </location>
</feature>
<evidence type="ECO:0000256" key="1">
    <source>
        <dbReference type="SAM" id="MobiDB-lite"/>
    </source>
</evidence>
<dbReference type="GO" id="GO:0006355">
    <property type="term" value="P:regulation of DNA-templated transcription"/>
    <property type="evidence" value="ECO:0007669"/>
    <property type="project" value="InterPro"/>
</dbReference>
<evidence type="ECO:0000313" key="3">
    <source>
        <dbReference type="RefSeq" id="XP_029646207.1"/>
    </source>
</evidence>
<feature type="compositionally biased region" description="Basic and acidic residues" evidence="1">
    <location>
        <begin position="95"/>
        <end position="120"/>
    </location>
</feature>